<keyword evidence="2" id="KW-1185">Reference proteome</keyword>
<organism evidence="1 2">
    <name type="scientific">Hymenobacter latericoloratus</name>
    <dbReference type="NCBI Taxonomy" id="1411121"/>
    <lineage>
        <taxon>Bacteria</taxon>
        <taxon>Pseudomonadati</taxon>
        <taxon>Bacteroidota</taxon>
        <taxon>Cytophagia</taxon>
        <taxon>Cytophagales</taxon>
        <taxon>Hymenobacteraceae</taxon>
        <taxon>Hymenobacter</taxon>
    </lineage>
</organism>
<evidence type="ECO:0008006" key="3">
    <source>
        <dbReference type="Google" id="ProtNLM"/>
    </source>
</evidence>
<sequence>MMEFFRQAFFGPIDNYLAWHDGYDSVIDVAATLNQLSAAEQELAAAELVRALRQGPADPRVVLGLAYLRYRPALPALHDYLPRAANYVLQAISQIDPAQLDLQQVARVLETRDTYPLIDVLMGLGYYYTRAQLNADLVERIIALLAHPDYLVRYHALQAARRLHGIPSPTDDLNSLREDPVFSSIVSDKRPRDFRRAQELLLAEIKQFTPPSLS</sequence>
<protein>
    <recommendedName>
        <fullName evidence="3">HEAT repeat domain-containing protein</fullName>
    </recommendedName>
</protein>
<proteinExistence type="predicted"/>
<gene>
    <name evidence="1" type="ORF">GGU46_000889</name>
</gene>
<accession>A0ABR6JU04</accession>
<dbReference type="EMBL" id="JACHNV010000001">
    <property type="protein sequence ID" value="MBB4600279.1"/>
    <property type="molecule type" value="Genomic_DNA"/>
</dbReference>
<evidence type="ECO:0000313" key="1">
    <source>
        <dbReference type="EMBL" id="MBB4600279.1"/>
    </source>
</evidence>
<dbReference type="Proteomes" id="UP000579570">
    <property type="component" value="Unassembled WGS sequence"/>
</dbReference>
<evidence type="ECO:0000313" key="2">
    <source>
        <dbReference type="Proteomes" id="UP000579570"/>
    </source>
</evidence>
<name>A0ABR6JU04_9BACT</name>
<comment type="caution">
    <text evidence="1">The sequence shown here is derived from an EMBL/GenBank/DDBJ whole genome shotgun (WGS) entry which is preliminary data.</text>
</comment>
<reference evidence="1 2" key="1">
    <citation type="submission" date="2020-08" db="EMBL/GenBank/DDBJ databases">
        <title>Genomic Encyclopedia of Type Strains, Phase IV (KMG-IV): sequencing the most valuable type-strain genomes for metagenomic binning, comparative biology and taxonomic classification.</title>
        <authorList>
            <person name="Goeker M."/>
        </authorList>
    </citation>
    <scope>NUCLEOTIDE SEQUENCE [LARGE SCALE GENOMIC DNA]</scope>
    <source>
        <strain evidence="1 2">DSM 26701</strain>
    </source>
</reference>